<dbReference type="OrthoDB" id="5305647at2759"/>
<feature type="coiled-coil region" evidence="1">
    <location>
        <begin position="276"/>
        <end position="319"/>
    </location>
</feature>
<gene>
    <name evidence="4" type="ORF">BU24DRAFT_465580</name>
</gene>
<proteinExistence type="predicted"/>
<dbReference type="Proteomes" id="UP000799778">
    <property type="component" value="Unassembled WGS sequence"/>
</dbReference>
<keyword evidence="5" id="KW-1185">Reference proteome</keyword>
<evidence type="ECO:0008006" key="6">
    <source>
        <dbReference type="Google" id="ProtNLM"/>
    </source>
</evidence>
<dbReference type="AlphaFoldDB" id="A0A6A5XGM2"/>
<keyword evidence="1" id="KW-0175">Coiled coil</keyword>
<feature type="region of interest" description="Disordered" evidence="2">
    <location>
        <begin position="250"/>
        <end position="269"/>
    </location>
</feature>
<evidence type="ECO:0000313" key="4">
    <source>
        <dbReference type="EMBL" id="KAF2012006.1"/>
    </source>
</evidence>
<keyword evidence="3" id="KW-0732">Signal</keyword>
<feature type="signal peptide" evidence="3">
    <location>
        <begin position="1"/>
        <end position="18"/>
    </location>
</feature>
<protein>
    <recommendedName>
        <fullName evidence="6">C2H2-type domain-containing protein</fullName>
    </recommendedName>
</protein>
<feature type="compositionally biased region" description="Basic and acidic residues" evidence="2">
    <location>
        <begin position="258"/>
        <end position="267"/>
    </location>
</feature>
<evidence type="ECO:0000256" key="1">
    <source>
        <dbReference type="SAM" id="Coils"/>
    </source>
</evidence>
<dbReference type="RefSeq" id="XP_033380345.1">
    <property type="nucleotide sequence ID" value="XM_033532288.1"/>
</dbReference>
<feature type="region of interest" description="Disordered" evidence="2">
    <location>
        <begin position="149"/>
        <end position="181"/>
    </location>
</feature>
<dbReference type="EMBL" id="ML978073">
    <property type="protein sequence ID" value="KAF2012006.1"/>
    <property type="molecule type" value="Genomic_DNA"/>
</dbReference>
<feature type="region of interest" description="Disordered" evidence="2">
    <location>
        <begin position="211"/>
        <end position="238"/>
    </location>
</feature>
<feature type="chain" id="PRO_5025475255" description="C2H2-type domain-containing protein" evidence="3">
    <location>
        <begin position="19"/>
        <end position="331"/>
    </location>
</feature>
<reference evidence="4" key="1">
    <citation type="journal article" date="2020" name="Stud. Mycol.">
        <title>101 Dothideomycetes genomes: a test case for predicting lifestyles and emergence of pathogens.</title>
        <authorList>
            <person name="Haridas S."/>
            <person name="Albert R."/>
            <person name="Binder M."/>
            <person name="Bloem J."/>
            <person name="Labutti K."/>
            <person name="Salamov A."/>
            <person name="Andreopoulos B."/>
            <person name="Baker S."/>
            <person name="Barry K."/>
            <person name="Bills G."/>
            <person name="Bluhm B."/>
            <person name="Cannon C."/>
            <person name="Castanera R."/>
            <person name="Culley D."/>
            <person name="Daum C."/>
            <person name="Ezra D."/>
            <person name="Gonzalez J."/>
            <person name="Henrissat B."/>
            <person name="Kuo A."/>
            <person name="Liang C."/>
            <person name="Lipzen A."/>
            <person name="Lutzoni F."/>
            <person name="Magnuson J."/>
            <person name="Mondo S."/>
            <person name="Nolan M."/>
            <person name="Ohm R."/>
            <person name="Pangilinan J."/>
            <person name="Park H.-J."/>
            <person name="Ramirez L."/>
            <person name="Alfaro M."/>
            <person name="Sun H."/>
            <person name="Tritt A."/>
            <person name="Yoshinaga Y."/>
            <person name="Zwiers L.-H."/>
            <person name="Turgeon B."/>
            <person name="Goodwin S."/>
            <person name="Spatafora J."/>
            <person name="Crous P."/>
            <person name="Grigoriev I."/>
        </authorList>
    </citation>
    <scope>NUCLEOTIDE SEQUENCE</scope>
    <source>
        <strain evidence="4">CBS 175.79</strain>
    </source>
</reference>
<name>A0A6A5XGM2_9PLEO</name>
<evidence type="ECO:0000256" key="3">
    <source>
        <dbReference type="SAM" id="SignalP"/>
    </source>
</evidence>
<sequence length="331" mass="37538">MPWTIWPALIILWGVCWMFYEPLNPQWEIDLLEIEDSSGQLLSLDCNLPDFDWDAPEWSLSHPDFIDPEQQLQQLMPGLSSSLTIPESGDSLQISSTVKPQDTICPRVSTDEAPGTFNVATSVATSSATREIGEEQQLEAVEPTAFAAPDIPSPFHEKPRDGPQSVGTDARHTKGFQNSRHGHIQKYYCPYPNCGRSKEGFGFRRKDHLDQHLKGPHKQSSVARLRGRPATGSSSFNSVATSDIARALSQTKKRKHNEHGDLAEHSVNEPSDVLVKELAEERRLRLEAEQENQRLRQKLEKYEERMEKYEERLDRMMTLFGNNKSEETNLG</sequence>
<organism evidence="4 5">
    <name type="scientific">Aaosphaeria arxii CBS 175.79</name>
    <dbReference type="NCBI Taxonomy" id="1450172"/>
    <lineage>
        <taxon>Eukaryota</taxon>
        <taxon>Fungi</taxon>
        <taxon>Dikarya</taxon>
        <taxon>Ascomycota</taxon>
        <taxon>Pezizomycotina</taxon>
        <taxon>Dothideomycetes</taxon>
        <taxon>Pleosporomycetidae</taxon>
        <taxon>Pleosporales</taxon>
        <taxon>Pleosporales incertae sedis</taxon>
        <taxon>Aaosphaeria</taxon>
    </lineage>
</organism>
<dbReference type="GeneID" id="54289685"/>
<evidence type="ECO:0000256" key="2">
    <source>
        <dbReference type="SAM" id="MobiDB-lite"/>
    </source>
</evidence>
<evidence type="ECO:0000313" key="5">
    <source>
        <dbReference type="Proteomes" id="UP000799778"/>
    </source>
</evidence>
<accession>A0A6A5XGM2</accession>